<dbReference type="PROSITE" id="PS51831">
    <property type="entry name" value="HD"/>
    <property type="match status" value="1"/>
</dbReference>
<accession>A0A2Z2NVJ4</accession>
<dbReference type="NCBIfam" id="NF041026">
    <property type="entry name" value="antiphage_dGTPase"/>
    <property type="match status" value="1"/>
</dbReference>
<dbReference type="NCBIfam" id="TIGR01353">
    <property type="entry name" value="dGTP_triPase"/>
    <property type="match status" value="1"/>
</dbReference>
<dbReference type="SMART" id="SM00471">
    <property type="entry name" value="HDc"/>
    <property type="match status" value="1"/>
</dbReference>
<dbReference type="SUPFAM" id="SSF109604">
    <property type="entry name" value="HD-domain/PDEase-like"/>
    <property type="match status" value="1"/>
</dbReference>
<proteinExistence type="inferred from homology"/>
<dbReference type="GO" id="GO:0008832">
    <property type="term" value="F:dGTPase activity"/>
    <property type="evidence" value="ECO:0007669"/>
    <property type="project" value="TreeGrafter"/>
</dbReference>
<reference evidence="5 6" key="1">
    <citation type="submission" date="2016-12" db="EMBL/GenBank/DDBJ databases">
        <authorList>
            <person name="Song W.-J."/>
            <person name="Kurnit D.M."/>
        </authorList>
    </citation>
    <scope>NUCLEOTIDE SEQUENCE [LARGE SCALE GENOMIC DNA]</scope>
    <source>
        <strain evidence="5 6">IMCC3135</strain>
    </source>
</reference>
<keyword evidence="1 2" id="KW-0378">Hydrolase</keyword>
<dbReference type="Pfam" id="PF13286">
    <property type="entry name" value="HD_assoc"/>
    <property type="match status" value="1"/>
</dbReference>
<dbReference type="Proteomes" id="UP000250079">
    <property type="component" value="Chromosome"/>
</dbReference>
<dbReference type="InterPro" id="IPR050135">
    <property type="entry name" value="dGTPase-like"/>
</dbReference>
<feature type="compositionally biased region" description="Basic and acidic residues" evidence="3">
    <location>
        <begin position="1"/>
        <end position="11"/>
    </location>
</feature>
<feature type="region of interest" description="Disordered" evidence="3">
    <location>
        <begin position="1"/>
        <end position="28"/>
    </location>
</feature>
<dbReference type="RefSeq" id="WP_088917101.1">
    <property type="nucleotide sequence ID" value="NZ_CP018632.1"/>
</dbReference>
<dbReference type="CDD" id="cd00077">
    <property type="entry name" value="HDc"/>
    <property type="match status" value="1"/>
</dbReference>
<comment type="similarity">
    <text evidence="2">Belongs to the dGTPase family. Type 2 subfamily.</text>
</comment>
<evidence type="ECO:0000256" key="2">
    <source>
        <dbReference type="HAMAP-Rule" id="MF_01212"/>
    </source>
</evidence>
<feature type="domain" description="HD" evidence="4">
    <location>
        <begin position="62"/>
        <end position="251"/>
    </location>
</feature>
<keyword evidence="6" id="KW-1185">Reference proteome</keyword>
<dbReference type="PANTHER" id="PTHR11373:SF40">
    <property type="entry name" value="DEOXYGUANOSINETRIPHOSPHATE TRIPHOSPHOHYDROLASE-LIKE PROTEIN 2"/>
    <property type="match status" value="1"/>
</dbReference>
<dbReference type="Gene3D" id="1.10.3210.10">
    <property type="entry name" value="Hypothetical protein af1432"/>
    <property type="match status" value="1"/>
</dbReference>
<protein>
    <recommendedName>
        <fullName evidence="2">Deoxyguanosinetriphosphate triphosphohydrolase-like protein</fullName>
    </recommendedName>
</protein>
<dbReference type="NCBIfam" id="NF003701">
    <property type="entry name" value="PRK05318.1"/>
    <property type="match status" value="1"/>
</dbReference>
<name>A0A2Z2NVJ4_9GAMM</name>
<evidence type="ECO:0000313" key="5">
    <source>
        <dbReference type="EMBL" id="ASJ71697.1"/>
    </source>
</evidence>
<feature type="compositionally biased region" description="Polar residues" evidence="3">
    <location>
        <begin position="12"/>
        <end position="26"/>
    </location>
</feature>
<dbReference type="InterPro" id="IPR006261">
    <property type="entry name" value="dGTPase"/>
</dbReference>
<dbReference type="EMBL" id="CP018632">
    <property type="protein sequence ID" value="ASJ71697.1"/>
    <property type="molecule type" value="Genomic_DNA"/>
</dbReference>
<sequence>MNVWLERRSEQHGTSSRGFNSTSEDSQYQRDRARIIHSASFRSLQSKTQVLGLGESDFYRTRLTHSLEVAQVGSGVCEWLREQPDNATHQALIPSFSLIEAVCLAHDIGHSPFGHGGEVAMNTMMRDHGGFEANGQTLRILARLGEYSPESGLDLTRRTMLGTIKYPALYSQVCRYVPVATENPLNIDHWAPPKCIYDAEKDVLDWLLEPFSTADRDRFLSTKWPEKGHGRTQYKSFDTSIMELADDIAYGVHDLEDALALRLVERDAWMEQVVSVLRELPDNPINLAMDEFNQLLFSTSAKDRKHAISRFVGYLIRSIVIEEQSEFEAPLLRLQARMESPAYQILKLIKDFVMSHVIFRPELQMLQYKGQRVVVRLFEIFEANPERLLPIPVFEQYKEEGHRAIADYLSSMTDVSAGKLYHKLLSPTSGSIFDRP</sequence>
<dbReference type="HAMAP" id="MF_01212">
    <property type="entry name" value="dGTPase_type2"/>
    <property type="match status" value="1"/>
</dbReference>
<organism evidence="5 6">
    <name type="scientific">Granulosicoccus antarcticus IMCC3135</name>
    <dbReference type="NCBI Taxonomy" id="1192854"/>
    <lineage>
        <taxon>Bacteria</taxon>
        <taxon>Pseudomonadati</taxon>
        <taxon>Pseudomonadota</taxon>
        <taxon>Gammaproteobacteria</taxon>
        <taxon>Chromatiales</taxon>
        <taxon>Granulosicoccaceae</taxon>
        <taxon>Granulosicoccus</taxon>
    </lineage>
</organism>
<dbReference type="Pfam" id="PF01966">
    <property type="entry name" value="HD"/>
    <property type="match status" value="1"/>
</dbReference>
<dbReference type="InterPro" id="IPR026875">
    <property type="entry name" value="PHydrolase_assoc_dom"/>
</dbReference>
<dbReference type="OrthoDB" id="9803619at2"/>
<dbReference type="InterPro" id="IPR006674">
    <property type="entry name" value="HD_domain"/>
</dbReference>
<dbReference type="InterPro" id="IPR003607">
    <property type="entry name" value="HD/PDEase_dom"/>
</dbReference>
<evidence type="ECO:0000313" key="6">
    <source>
        <dbReference type="Proteomes" id="UP000250079"/>
    </source>
</evidence>
<evidence type="ECO:0000256" key="3">
    <source>
        <dbReference type="SAM" id="MobiDB-lite"/>
    </source>
</evidence>
<dbReference type="AlphaFoldDB" id="A0A2Z2NVJ4"/>
<dbReference type="GO" id="GO:0006203">
    <property type="term" value="P:dGTP catabolic process"/>
    <property type="evidence" value="ECO:0007669"/>
    <property type="project" value="TreeGrafter"/>
</dbReference>
<evidence type="ECO:0000259" key="4">
    <source>
        <dbReference type="PROSITE" id="PS51831"/>
    </source>
</evidence>
<gene>
    <name evidence="5" type="primary">dgt</name>
    <name evidence="5" type="ORF">IMCC3135_07970</name>
</gene>
<dbReference type="KEGG" id="gai:IMCC3135_07970"/>
<evidence type="ECO:0000256" key="1">
    <source>
        <dbReference type="ARBA" id="ARBA00022801"/>
    </source>
</evidence>
<dbReference type="InterPro" id="IPR023023">
    <property type="entry name" value="dNTPase_2"/>
</dbReference>
<dbReference type="PANTHER" id="PTHR11373">
    <property type="entry name" value="DEOXYNUCLEOSIDE TRIPHOSPHATE TRIPHOSPHOHYDROLASE"/>
    <property type="match status" value="1"/>
</dbReference>